<reference evidence="4" key="1">
    <citation type="submission" date="2022-07" db="EMBL/GenBank/DDBJ databases">
        <authorList>
            <person name="Macas J."/>
            <person name="Novak P."/>
            <person name="Neumann P."/>
        </authorList>
    </citation>
    <scope>NUCLEOTIDE SEQUENCE</scope>
</reference>
<evidence type="ECO:0000256" key="1">
    <source>
        <dbReference type="SAM" id="Coils"/>
    </source>
</evidence>
<keyword evidence="2" id="KW-0812">Transmembrane</keyword>
<organism evidence="4 5">
    <name type="scientific">Cuscuta epithymum</name>
    <dbReference type="NCBI Taxonomy" id="186058"/>
    <lineage>
        <taxon>Eukaryota</taxon>
        <taxon>Viridiplantae</taxon>
        <taxon>Streptophyta</taxon>
        <taxon>Embryophyta</taxon>
        <taxon>Tracheophyta</taxon>
        <taxon>Spermatophyta</taxon>
        <taxon>Magnoliopsida</taxon>
        <taxon>eudicotyledons</taxon>
        <taxon>Gunneridae</taxon>
        <taxon>Pentapetalae</taxon>
        <taxon>asterids</taxon>
        <taxon>lamiids</taxon>
        <taxon>Solanales</taxon>
        <taxon>Convolvulaceae</taxon>
        <taxon>Cuscuteae</taxon>
        <taxon>Cuscuta</taxon>
        <taxon>Cuscuta subgen. Cuscuta</taxon>
    </lineage>
</organism>
<dbReference type="EMBL" id="CAMAPF010001134">
    <property type="protein sequence ID" value="CAH9147543.1"/>
    <property type="molecule type" value="Genomic_DNA"/>
</dbReference>
<keyword evidence="5" id="KW-1185">Reference proteome</keyword>
<dbReference type="AlphaFoldDB" id="A0AAV0GIZ1"/>
<evidence type="ECO:0000313" key="5">
    <source>
        <dbReference type="Proteomes" id="UP001152523"/>
    </source>
</evidence>
<evidence type="ECO:0000256" key="2">
    <source>
        <dbReference type="SAM" id="Phobius"/>
    </source>
</evidence>
<evidence type="ECO:0008006" key="6">
    <source>
        <dbReference type="Google" id="ProtNLM"/>
    </source>
</evidence>
<evidence type="ECO:0000313" key="4">
    <source>
        <dbReference type="EMBL" id="CAH9147543.1"/>
    </source>
</evidence>
<dbReference type="Proteomes" id="UP001152523">
    <property type="component" value="Unassembled WGS sequence"/>
</dbReference>
<dbReference type="EMBL" id="CAMAPF010000174">
    <property type="protein sequence ID" value="CAH9110700.1"/>
    <property type="molecule type" value="Genomic_DNA"/>
</dbReference>
<feature type="coiled-coil region" evidence="1">
    <location>
        <begin position="162"/>
        <end position="189"/>
    </location>
</feature>
<gene>
    <name evidence="3" type="ORF">CEPIT_LOCUS19238</name>
    <name evidence="4" type="ORF">CEPIT_LOCUS43826</name>
</gene>
<protein>
    <recommendedName>
        <fullName evidence="6">RRM domain-containing protein</fullName>
    </recommendedName>
</protein>
<name>A0AAV0GIZ1_9ASTE</name>
<sequence>MMASLSKIPQPAEPPTLIIKGLPQWVTEQPASMRIFFETFGVLRAFDVAHGEVSLQFENCYKALRLLCACSLHLESVVQGDTLVDYVLTWKEKRALEEEENLSFSPILKKPLLEPSATKNELEKHHGYQLEAGEVRKLNTKFQIGLVDHKHEEKTNDKDNFIQQLLMEKRNLEEKIVKLEKKKEKMGAKMKDFCILASKHAKGEKLAFVWLIVSWILFSIVLYRK</sequence>
<accession>A0AAV0GIZ1</accession>
<proteinExistence type="predicted"/>
<comment type="caution">
    <text evidence="4">The sequence shown here is derived from an EMBL/GenBank/DDBJ whole genome shotgun (WGS) entry which is preliminary data.</text>
</comment>
<keyword evidence="2" id="KW-1133">Transmembrane helix</keyword>
<keyword evidence="2" id="KW-0472">Membrane</keyword>
<evidence type="ECO:0000313" key="3">
    <source>
        <dbReference type="EMBL" id="CAH9110700.1"/>
    </source>
</evidence>
<feature type="transmembrane region" description="Helical" evidence="2">
    <location>
        <begin position="206"/>
        <end position="223"/>
    </location>
</feature>
<keyword evidence="1" id="KW-0175">Coiled coil</keyword>